<proteinExistence type="predicted"/>
<gene>
    <name evidence="3" type="ORF">EST38_g12575</name>
</gene>
<evidence type="ECO:0000313" key="4">
    <source>
        <dbReference type="Proteomes" id="UP000290288"/>
    </source>
</evidence>
<protein>
    <recommendedName>
        <fullName evidence="2">Nephrocystin 3-like N-terminal domain-containing protein</fullName>
    </recommendedName>
</protein>
<accession>A0A4Q2D379</accession>
<dbReference type="InterPro" id="IPR056884">
    <property type="entry name" value="NPHP3-like_N"/>
</dbReference>
<evidence type="ECO:0000259" key="2">
    <source>
        <dbReference type="Pfam" id="PF24883"/>
    </source>
</evidence>
<organism evidence="3 4">
    <name type="scientific">Candolleomyces aberdarensis</name>
    <dbReference type="NCBI Taxonomy" id="2316362"/>
    <lineage>
        <taxon>Eukaryota</taxon>
        <taxon>Fungi</taxon>
        <taxon>Dikarya</taxon>
        <taxon>Basidiomycota</taxon>
        <taxon>Agaricomycotina</taxon>
        <taxon>Agaricomycetes</taxon>
        <taxon>Agaricomycetidae</taxon>
        <taxon>Agaricales</taxon>
        <taxon>Agaricineae</taxon>
        <taxon>Psathyrellaceae</taxon>
        <taxon>Candolleomyces</taxon>
    </lineage>
</organism>
<name>A0A4Q2D379_9AGAR</name>
<sequence>MAESAPVHVEILSNAHNIQIGELKHTIVNGNQYTFSNDQATFIQLLRPILDASHTRDKETSPPNSACFPGTRTDVIRAIVAWADSTLLWNTHILWLHGYVGCGKSAIALAIALKFERRNRLVGSFFFFQNTGDRSRMARFATTLAFQLAAAIPEAARFIKKAVTEEGLLGLSLVAQLRRLVYEPFKAAAKRVRLLKTFLLKGPFLIVIDGLDECEDRKDVEAFIDDMLDFFKKNPLVPLRFLITSRVEQHIQGRLETDQVRIENLVNHCSRADIDTFMHACFEAEIKRNPVIKAYIRNHGDWPTKKDKDKLIDHIGGSFIFASALFKYIVDPSNNQSTPMDRLPHTLKMNPGLDTLYAKTLSRSQDLLYFSDVISTLALIFEPLPIIGIADLLGIESFEVVRVLVNLQAIIHVPGTDNLPVTMCHTSLRDFLRTESRSGCFFTPPSYHLHLLYRCSTFYDGQRAGTAALYSIRCFAKHLEQFACLPPAAQGPFLRFPQTLDALYAHILAKSEDDPHFSDIISTIALLIQPLSVAVISKLLGIESLQVIQVLVKLKPIINIPETGNCPVSVCHTSFHQFLTTESRSARFFVSPSYYLRLSYYFFSLYLDHILIGAIPWLEFNEWWLRLESHEHWKQCLGANSEPTIHLELDQLAHRPSQPLYQHLFSFMQLFHWVFQDSDHNPQQTSLALTKCINSLALALECAPAPETWLQQPLQELMTDDIVALSFGFAGRLEIHQEQVMTMQHSVQRVEALIRVKDPWNPDVDDIRMFPMLGDWVVMDAYRVLKWIAAHAQARMSSAEPGVTRVLGLYITPNTDSLPIIISIQPYTEPLPLNSVIRS</sequence>
<dbReference type="Proteomes" id="UP000290288">
    <property type="component" value="Unassembled WGS sequence"/>
</dbReference>
<dbReference type="OrthoDB" id="3038309at2759"/>
<dbReference type="InterPro" id="IPR027417">
    <property type="entry name" value="P-loop_NTPase"/>
</dbReference>
<dbReference type="AlphaFoldDB" id="A0A4Q2D379"/>
<keyword evidence="4" id="KW-1185">Reference proteome</keyword>
<evidence type="ECO:0000256" key="1">
    <source>
        <dbReference type="ARBA" id="ARBA00022737"/>
    </source>
</evidence>
<evidence type="ECO:0000313" key="3">
    <source>
        <dbReference type="EMBL" id="RXW13282.1"/>
    </source>
</evidence>
<dbReference type="PANTHER" id="PTHR10039">
    <property type="entry name" value="AMELOGENIN"/>
    <property type="match status" value="1"/>
</dbReference>
<dbReference type="SUPFAM" id="SSF52540">
    <property type="entry name" value="P-loop containing nucleoside triphosphate hydrolases"/>
    <property type="match status" value="1"/>
</dbReference>
<feature type="domain" description="Nephrocystin 3-like N-terminal" evidence="2">
    <location>
        <begin position="90"/>
        <end position="246"/>
    </location>
</feature>
<dbReference type="EMBL" id="SDEE01000962">
    <property type="protein sequence ID" value="RXW13282.1"/>
    <property type="molecule type" value="Genomic_DNA"/>
</dbReference>
<dbReference type="Gene3D" id="3.40.50.300">
    <property type="entry name" value="P-loop containing nucleotide triphosphate hydrolases"/>
    <property type="match status" value="1"/>
</dbReference>
<dbReference type="Pfam" id="PF24883">
    <property type="entry name" value="NPHP3_N"/>
    <property type="match status" value="1"/>
</dbReference>
<reference evidence="3 4" key="1">
    <citation type="submission" date="2019-01" db="EMBL/GenBank/DDBJ databases">
        <title>Draft genome sequence of Psathyrella aberdarensis IHI B618.</title>
        <authorList>
            <person name="Buettner E."/>
            <person name="Kellner H."/>
        </authorList>
    </citation>
    <scope>NUCLEOTIDE SEQUENCE [LARGE SCALE GENOMIC DNA]</scope>
    <source>
        <strain evidence="3 4">IHI B618</strain>
    </source>
</reference>
<keyword evidence="1" id="KW-0677">Repeat</keyword>
<comment type="caution">
    <text evidence="3">The sequence shown here is derived from an EMBL/GenBank/DDBJ whole genome shotgun (WGS) entry which is preliminary data.</text>
</comment>
<dbReference type="PANTHER" id="PTHR10039:SF14">
    <property type="entry name" value="NACHT DOMAIN-CONTAINING PROTEIN"/>
    <property type="match status" value="1"/>
</dbReference>